<evidence type="ECO:0000313" key="2">
    <source>
        <dbReference type="EMBL" id="CAG2186711.1"/>
    </source>
</evidence>
<dbReference type="EMBL" id="CAJPWZ010000143">
    <property type="protein sequence ID" value="CAG2186711.1"/>
    <property type="molecule type" value="Genomic_DNA"/>
</dbReference>
<gene>
    <name evidence="2" type="ORF">MEDL_2251</name>
</gene>
<proteinExistence type="predicted"/>
<dbReference type="OrthoDB" id="6146209at2759"/>
<comment type="caution">
    <text evidence="2">The sequence shown here is derived from an EMBL/GenBank/DDBJ whole genome shotgun (WGS) entry which is preliminary data.</text>
</comment>
<sequence length="276" mass="31074">MDKPNKHGKHEINADLEAGIGTKNVLPDNPIEKDDKIPVEFHWKATGKISGLTTGFQWNSSGIQRFARKYLIPCYLHCQVEKPNMVSYLTPMGNTLKELQDPGLTVTTSNGSVVLVRAKLMLVSVDLPARALVLNMKQFNGKYGCSICLDEGESPAGQPMLRFYPYKDTSTPRTHQSMLTDARKVVMEGGTRYRKHIFLGLTSKTPKEGRPILSVNGNPSKDSYSPDGESSADFVPNRNWKDYWDGIAGDEWGITYLLWKEVKRGRKIPYHRCIVR</sequence>
<name>A0A8S3PTZ4_MYTED</name>
<evidence type="ECO:0000256" key="1">
    <source>
        <dbReference type="SAM" id="MobiDB-lite"/>
    </source>
</evidence>
<keyword evidence="3" id="KW-1185">Reference proteome</keyword>
<evidence type="ECO:0000313" key="3">
    <source>
        <dbReference type="Proteomes" id="UP000683360"/>
    </source>
</evidence>
<feature type="region of interest" description="Disordered" evidence="1">
    <location>
        <begin position="209"/>
        <end position="231"/>
    </location>
</feature>
<dbReference type="Proteomes" id="UP000683360">
    <property type="component" value="Unassembled WGS sequence"/>
</dbReference>
<dbReference type="AlphaFoldDB" id="A0A8S3PTZ4"/>
<protein>
    <submittedName>
        <fullName evidence="2">Uncharacterized protein</fullName>
    </submittedName>
</protein>
<reference evidence="2" key="1">
    <citation type="submission" date="2021-03" db="EMBL/GenBank/DDBJ databases">
        <authorList>
            <person name="Bekaert M."/>
        </authorList>
    </citation>
    <scope>NUCLEOTIDE SEQUENCE</scope>
</reference>
<organism evidence="2 3">
    <name type="scientific">Mytilus edulis</name>
    <name type="common">Blue mussel</name>
    <dbReference type="NCBI Taxonomy" id="6550"/>
    <lineage>
        <taxon>Eukaryota</taxon>
        <taxon>Metazoa</taxon>
        <taxon>Spiralia</taxon>
        <taxon>Lophotrochozoa</taxon>
        <taxon>Mollusca</taxon>
        <taxon>Bivalvia</taxon>
        <taxon>Autobranchia</taxon>
        <taxon>Pteriomorphia</taxon>
        <taxon>Mytilida</taxon>
        <taxon>Mytiloidea</taxon>
        <taxon>Mytilidae</taxon>
        <taxon>Mytilinae</taxon>
        <taxon>Mytilus</taxon>
    </lineage>
</organism>
<accession>A0A8S3PTZ4</accession>